<dbReference type="InterPro" id="IPR036890">
    <property type="entry name" value="HATPase_C_sf"/>
</dbReference>
<dbReference type="EC" id="2.7.13.3" evidence="2"/>
<name>A0A366LZF9_9ACTN</name>
<dbReference type="GO" id="GO:0000155">
    <property type="term" value="F:phosphorelay sensor kinase activity"/>
    <property type="evidence" value="ECO:0007669"/>
    <property type="project" value="InterPro"/>
</dbReference>
<dbReference type="GO" id="GO:0016020">
    <property type="term" value="C:membrane"/>
    <property type="evidence" value="ECO:0007669"/>
    <property type="project" value="InterPro"/>
</dbReference>
<dbReference type="OrthoDB" id="3288457at2"/>
<protein>
    <recommendedName>
        <fullName evidence="2">histidine kinase</fullName>
        <ecNumber evidence="2">2.7.13.3</ecNumber>
    </recommendedName>
</protein>
<evidence type="ECO:0000256" key="2">
    <source>
        <dbReference type="ARBA" id="ARBA00012438"/>
    </source>
</evidence>
<comment type="caution">
    <text evidence="10">The sequence shown here is derived from an EMBL/GenBank/DDBJ whole genome shotgun (WGS) entry which is preliminary data.</text>
</comment>
<reference evidence="10 11" key="1">
    <citation type="submission" date="2018-06" db="EMBL/GenBank/DDBJ databases">
        <title>Sphaerisporangium craniellae sp. nov., isolated from a marine sponge in the South China Sea.</title>
        <authorList>
            <person name="Li L."/>
        </authorList>
    </citation>
    <scope>NUCLEOTIDE SEQUENCE [LARGE SCALE GENOMIC DNA]</scope>
    <source>
        <strain evidence="10 11">LHW63015</strain>
    </source>
</reference>
<evidence type="ECO:0000256" key="1">
    <source>
        <dbReference type="ARBA" id="ARBA00000085"/>
    </source>
</evidence>
<sequence>MFDGSGRRAYGGTALSGPRAAVTWQSFTVVLLCVTADTGRYLITRQPGGTGYWLLLAGTVAADLLLALPVRWTREIALAHAVMAALTPILLPHGSDPTEANNAGLVVAAFLAGAWLRSWAAFQTLGGLMLGLMVSQMVAATGDWRERAVVTVTSCLLPWLVGRVTMARRTYIVELEQHADRLRRDKAATVQRAIAAERSTIARDLHDVISHHVSTIGMHAGAARLGLTDDDHAARKSLAAVEAASRAAMLDLRRLLAVLHGETARSAERQPGLDSLDELLDGLRRAGTLVRLTTRGQSRELPGSVDVAVYRTLQEALTNAIRYGDGGAAEVELIYREGGITLTVTNGTPVQAGPRESEDRPRRGLAGVLHRVSLLGGTLRYGPADDRRSWRLEADFPVEEA</sequence>
<keyword evidence="5" id="KW-0547">Nucleotide-binding</keyword>
<evidence type="ECO:0000256" key="4">
    <source>
        <dbReference type="ARBA" id="ARBA00022679"/>
    </source>
</evidence>
<keyword evidence="6 10" id="KW-0418">Kinase</keyword>
<accession>A0A366LZF9</accession>
<comment type="catalytic activity">
    <reaction evidence="1">
        <text>ATP + protein L-histidine = ADP + protein N-phospho-L-histidine.</text>
        <dbReference type="EC" id="2.7.13.3"/>
    </reaction>
</comment>
<keyword evidence="3" id="KW-0597">Phosphoprotein</keyword>
<dbReference type="PANTHER" id="PTHR24421:SF10">
    <property type="entry name" value="NITRATE_NITRITE SENSOR PROTEIN NARQ"/>
    <property type="match status" value="1"/>
</dbReference>
<proteinExistence type="predicted"/>
<keyword evidence="8" id="KW-0902">Two-component regulatory system</keyword>
<dbReference type="GO" id="GO:0046983">
    <property type="term" value="F:protein dimerization activity"/>
    <property type="evidence" value="ECO:0007669"/>
    <property type="project" value="InterPro"/>
</dbReference>
<evidence type="ECO:0000256" key="8">
    <source>
        <dbReference type="ARBA" id="ARBA00023012"/>
    </source>
</evidence>
<evidence type="ECO:0000259" key="9">
    <source>
        <dbReference type="Pfam" id="PF07730"/>
    </source>
</evidence>
<keyword evidence="7" id="KW-0067">ATP-binding</keyword>
<dbReference type="AlphaFoldDB" id="A0A366LZF9"/>
<keyword evidence="11" id="KW-1185">Reference proteome</keyword>
<dbReference type="PANTHER" id="PTHR24421">
    <property type="entry name" value="NITRATE/NITRITE SENSOR PROTEIN NARX-RELATED"/>
    <property type="match status" value="1"/>
</dbReference>
<evidence type="ECO:0000256" key="5">
    <source>
        <dbReference type="ARBA" id="ARBA00022741"/>
    </source>
</evidence>
<dbReference type="Pfam" id="PF07730">
    <property type="entry name" value="HisKA_3"/>
    <property type="match status" value="1"/>
</dbReference>
<evidence type="ECO:0000256" key="3">
    <source>
        <dbReference type="ARBA" id="ARBA00022553"/>
    </source>
</evidence>
<dbReference type="InterPro" id="IPR050482">
    <property type="entry name" value="Sensor_HK_TwoCompSys"/>
</dbReference>
<keyword evidence="4" id="KW-0808">Transferase</keyword>
<gene>
    <name evidence="10" type="ORF">DP939_18875</name>
</gene>
<dbReference type="RefSeq" id="WP_113982035.1">
    <property type="nucleotide sequence ID" value="NZ_QMEY01000007.1"/>
</dbReference>
<dbReference type="GO" id="GO:0005524">
    <property type="term" value="F:ATP binding"/>
    <property type="evidence" value="ECO:0007669"/>
    <property type="project" value="UniProtKB-KW"/>
</dbReference>
<organism evidence="10 11">
    <name type="scientific">Spongiactinospora rosea</name>
    <dbReference type="NCBI Taxonomy" id="2248750"/>
    <lineage>
        <taxon>Bacteria</taxon>
        <taxon>Bacillati</taxon>
        <taxon>Actinomycetota</taxon>
        <taxon>Actinomycetes</taxon>
        <taxon>Streptosporangiales</taxon>
        <taxon>Streptosporangiaceae</taxon>
        <taxon>Spongiactinospora</taxon>
    </lineage>
</organism>
<feature type="domain" description="Signal transduction histidine kinase subgroup 3 dimerisation and phosphoacceptor" evidence="9">
    <location>
        <begin position="197"/>
        <end position="260"/>
    </location>
</feature>
<dbReference type="Gene3D" id="3.30.565.10">
    <property type="entry name" value="Histidine kinase-like ATPase, C-terminal domain"/>
    <property type="match status" value="1"/>
</dbReference>
<dbReference type="SUPFAM" id="SSF55874">
    <property type="entry name" value="ATPase domain of HSP90 chaperone/DNA topoisomerase II/histidine kinase"/>
    <property type="match status" value="1"/>
</dbReference>
<evidence type="ECO:0000256" key="6">
    <source>
        <dbReference type="ARBA" id="ARBA00022777"/>
    </source>
</evidence>
<evidence type="ECO:0000313" key="10">
    <source>
        <dbReference type="EMBL" id="RBQ18562.1"/>
    </source>
</evidence>
<dbReference type="Gene3D" id="1.20.5.1930">
    <property type="match status" value="1"/>
</dbReference>
<evidence type="ECO:0000313" key="11">
    <source>
        <dbReference type="Proteomes" id="UP000253303"/>
    </source>
</evidence>
<evidence type="ECO:0000256" key="7">
    <source>
        <dbReference type="ARBA" id="ARBA00022840"/>
    </source>
</evidence>
<dbReference type="Proteomes" id="UP000253303">
    <property type="component" value="Unassembled WGS sequence"/>
</dbReference>
<dbReference type="EMBL" id="QMEY01000007">
    <property type="protein sequence ID" value="RBQ18562.1"/>
    <property type="molecule type" value="Genomic_DNA"/>
</dbReference>
<dbReference type="InterPro" id="IPR011712">
    <property type="entry name" value="Sig_transdc_His_kin_sub3_dim/P"/>
</dbReference>
<dbReference type="CDD" id="cd16917">
    <property type="entry name" value="HATPase_UhpB-NarQ-NarX-like"/>
    <property type="match status" value="1"/>
</dbReference>